<sequence>MEADNSTPSPVHVKLERPASAEPVSGSREIKRHIGDTSSVLRTPLAFPWRTCQDLEDVQRLKIKEKAVKQAEEFCKKIGLVLHPVINEAAAKKTNKREAIIMGHKIIKHWLRDYYHIRQTQEDLQILVGVEGPTGAGKSSFLGSLLRIPELFPSGQESAATAVIGKVSWNSDDEPGHECRAEITFRSREEIESDLDALLKELNRYAALVNNTSMEEDEDLLSRADTRIESRNKIEYELPKVKAVWGIERLDLENLAEQCSEKRSYHDAVRLILGQNPRALSFLDNHTIIVHRDSARRLSSVIKPFLDSSYVMTLDHHQFAPWPLVEEVHIYVKSEILKSGITLVDLPGCGDATASRSEIAQRFSNQLDVRMVVSPIIRATDEKQGQALMQSGFDEAQLRIRGKLDGNGFGVIMSKIDDLNVDSYITSCDELCGDAGVLEADDRIEKLEKYKSQLSSKMQRSLKSAREKHDTKPKKNQSESQKHIDTLRELLDVQVEACVKADRELEQSIQRLDRIEQELVYLQNWLHHRASQTRNRRVMERIRANFASRQRYDNGDTVTQSQSEQDYVLPILPVSTKAFWQLEKNKGTCEGFPSKSFTGVPAAEQWLHRATLSKREKHLDETLDAYQSLMAMMRTYSQTSGQDGDFNFTRAEVEDAVANTHDLFGRRLAKALTMASKEIHKLDPLEHRGRAMKKFITEARGIAFRWAYKFPQAENSSVKLPCNTYLANITRGGGKFTSFAKERVTYNWIESLASPVLQIIGKDWDSKMNKRLPKIRVPMMEQFSLIWTEYLDQLQKDINTKVPSLEVSFNNMRPILDASQRATANRIRSTLGKLSQKASSVAFDATTFLTEEMQPTFKAAADVSGRGSHQKRMNIIMNKIEQDVEPMCNEMLGRLAAGLAEKKAEVPAELKMIADQAIQGVKQQLSFLVNNLVENSPVNSVSNASKCELQDILRDLVEEWEGAWSGEGEYDDHILDRDLSIPETIPEPIYNDDSQDGDLGMEDIDDYEGDEGEDYEG</sequence>
<evidence type="ECO:0000313" key="5">
    <source>
        <dbReference type="Proteomes" id="UP000782241"/>
    </source>
</evidence>
<feature type="region of interest" description="Disordered" evidence="1">
    <location>
        <begin position="984"/>
        <end position="1017"/>
    </location>
</feature>
<protein>
    <submittedName>
        <fullName evidence="4">Uncharacterized protein</fullName>
    </submittedName>
</protein>
<feature type="compositionally biased region" description="Acidic residues" evidence="1">
    <location>
        <begin position="993"/>
        <end position="1017"/>
    </location>
</feature>
<dbReference type="EMBL" id="JAGPUO010000002">
    <property type="protein sequence ID" value="KAG5664892.1"/>
    <property type="molecule type" value="Genomic_DNA"/>
</dbReference>
<dbReference type="AlphaFoldDB" id="A0A9P7H8E9"/>
<proteinExistence type="predicted"/>
<feature type="domain" description="DUF7605" evidence="3">
    <location>
        <begin position="723"/>
        <end position="882"/>
    </location>
</feature>
<evidence type="ECO:0000256" key="1">
    <source>
        <dbReference type="SAM" id="MobiDB-lite"/>
    </source>
</evidence>
<name>A0A9P7H8E9_9HYPO</name>
<dbReference type="InterPro" id="IPR027417">
    <property type="entry name" value="P-loop_NTPase"/>
</dbReference>
<gene>
    <name evidence="4" type="ORF">KAF25_008626</name>
</gene>
<feature type="domain" description="Dynamin N-terminal" evidence="2">
    <location>
        <begin position="129"/>
        <end position="390"/>
    </location>
</feature>
<dbReference type="Pfam" id="PF24564">
    <property type="entry name" value="DUF7605"/>
    <property type="match status" value="1"/>
</dbReference>
<feature type="region of interest" description="Disordered" evidence="1">
    <location>
        <begin position="1"/>
        <end position="29"/>
    </location>
</feature>
<dbReference type="PANTHER" id="PTHR36681:SF3">
    <property type="entry name" value="NUCLEAR GTPASE, GERMINAL CENTER-ASSOCIATED, TANDEM DUPLICATE 3"/>
    <property type="match status" value="1"/>
</dbReference>
<evidence type="ECO:0000259" key="3">
    <source>
        <dbReference type="Pfam" id="PF24564"/>
    </source>
</evidence>
<reference evidence="4" key="1">
    <citation type="submission" date="2021-04" db="EMBL/GenBank/DDBJ databases">
        <title>Draft genome of Fusarium avenaceum strain F156N33, isolated from an atmospheric sample in Virginia.</title>
        <authorList>
            <person name="Yang S."/>
            <person name="Vinatzer B.A."/>
            <person name="Coleman J."/>
        </authorList>
    </citation>
    <scope>NUCLEOTIDE SEQUENCE</scope>
    <source>
        <strain evidence="4">F156N33</strain>
    </source>
</reference>
<feature type="region of interest" description="Disordered" evidence="1">
    <location>
        <begin position="455"/>
        <end position="483"/>
    </location>
</feature>
<comment type="caution">
    <text evidence="4">The sequence shown here is derived from an EMBL/GenBank/DDBJ whole genome shotgun (WGS) entry which is preliminary data.</text>
</comment>
<dbReference type="Proteomes" id="UP000782241">
    <property type="component" value="Unassembled WGS sequence"/>
</dbReference>
<dbReference type="PANTHER" id="PTHR36681">
    <property type="entry name" value="NUCLEAR GTPASE, GERMINAL CENTER-ASSOCIATED, TANDEM DUPLICATE 3"/>
    <property type="match status" value="1"/>
</dbReference>
<organism evidence="4 5">
    <name type="scientific">Fusarium avenaceum</name>
    <dbReference type="NCBI Taxonomy" id="40199"/>
    <lineage>
        <taxon>Eukaryota</taxon>
        <taxon>Fungi</taxon>
        <taxon>Dikarya</taxon>
        <taxon>Ascomycota</taxon>
        <taxon>Pezizomycotina</taxon>
        <taxon>Sordariomycetes</taxon>
        <taxon>Hypocreomycetidae</taxon>
        <taxon>Hypocreales</taxon>
        <taxon>Nectriaceae</taxon>
        <taxon>Fusarium</taxon>
        <taxon>Fusarium tricinctum species complex</taxon>
    </lineage>
</organism>
<dbReference type="Gene3D" id="3.40.50.300">
    <property type="entry name" value="P-loop containing nucleotide triphosphate hydrolases"/>
    <property type="match status" value="1"/>
</dbReference>
<dbReference type="Pfam" id="PF00350">
    <property type="entry name" value="Dynamin_N"/>
    <property type="match status" value="1"/>
</dbReference>
<dbReference type="SUPFAM" id="SSF52540">
    <property type="entry name" value="P-loop containing nucleoside triphosphate hydrolases"/>
    <property type="match status" value="1"/>
</dbReference>
<dbReference type="InterPro" id="IPR045063">
    <property type="entry name" value="Dynamin_N"/>
</dbReference>
<accession>A0A9P7H8E9</accession>
<evidence type="ECO:0000259" key="2">
    <source>
        <dbReference type="Pfam" id="PF00350"/>
    </source>
</evidence>
<evidence type="ECO:0000313" key="4">
    <source>
        <dbReference type="EMBL" id="KAG5664892.1"/>
    </source>
</evidence>
<keyword evidence="5" id="KW-1185">Reference proteome</keyword>
<dbReference type="InterPro" id="IPR056024">
    <property type="entry name" value="DUF7605"/>
</dbReference>